<dbReference type="EMBL" id="UGOD01000001">
    <property type="protein sequence ID" value="STX50980.1"/>
    <property type="molecule type" value="Genomic_DNA"/>
</dbReference>
<accession>A0A378JLL0</accession>
<protein>
    <submittedName>
        <fullName evidence="1">Uncharacterized protein</fullName>
    </submittedName>
</protein>
<evidence type="ECO:0000313" key="2">
    <source>
        <dbReference type="Proteomes" id="UP000254794"/>
    </source>
</evidence>
<reference evidence="1 2" key="1">
    <citation type="submission" date="2018-06" db="EMBL/GenBank/DDBJ databases">
        <authorList>
            <consortium name="Pathogen Informatics"/>
            <person name="Doyle S."/>
        </authorList>
    </citation>
    <scope>NUCLEOTIDE SEQUENCE [LARGE SCALE GENOMIC DNA]</scope>
    <source>
        <strain evidence="1 2">NCTC13316</strain>
    </source>
</reference>
<organism evidence="1 2">
    <name type="scientific">Legionella busanensis</name>
    <dbReference type="NCBI Taxonomy" id="190655"/>
    <lineage>
        <taxon>Bacteria</taxon>
        <taxon>Pseudomonadati</taxon>
        <taxon>Pseudomonadota</taxon>
        <taxon>Gammaproteobacteria</taxon>
        <taxon>Legionellales</taxon>
        <taxon>Legionellaceae</taxon>
        <taxon>Legionella</taxon>
    </lineage>
</organism>
<keyword evidence="2" id="KW-1185">Reference proteome</keyword>
<gene>
    <name evidence="1" type="ORF">NCTC13316_01069</name>
</gene>
<dbReference type="RefSeq" id="WP_115330647.1">
    <property type="nucleotide sequence ID" value="NZ_CAAAHP010000001.1"/>
</dbReference>
<proteinExistence type="predicted"/>
<evidence type="ECO:0000313" key="1">
    <source>
        <dbReference type="EMBL" id="STX50980.1"/>
    </source>
</evidence>
<dbReference type="AlphaFoldDB" id="A0A378JLL0"/>
<dbReference type="OrthoDB" id="5640993at2"/>
<name>A0A378JLL0_9GAMM</name>
<sequence>MGLNNKSQFYVFELKLSLKGRFIQNNPELTDDEKEKIKYDFFDNLLKNNSQFRNTYDFKNLLNYLNSTKLICPIANSLIKFEHFQFLNESKSVAACLFYFANKDIQANDLYNFNTDSERKIEQQDYEGVRLVSHIIFKIAQNSITNEPHLFVALEAYPHIYPGQIQKSLNIILKKWAKDYEDIERKISVHPHLEVLASKSETLEEILRTGEIKGITLIKNIPMNQRQDEFPFTCTARSELKLKPPKKVYLSPDKKVSSFIKMITTRKSEYDLLKVTVDLSGTTKTNEYKLSNQTTAEELLHQCFCHKELVEFDENIVDANYDKIIHKIVNKVLDEVLTNEKLKISG</sequence>
<dbReference type="Proteomes" id="UP000254794">
    <property type="component" value="Unassembled WGS sequence"/>
</dbReference>